<proteinExistence type="predicted"/>
<evidence type="ECO:0000256" key="1">
    <source>
        <dbReference type="ARBA" id="ARBA00018672"/>
    </source>
</evidence>
<dbReference type="Proteomes" id="UP000004259">
    <property type="component" value="Unassembled WGS sequence"/>
</dbReference>
<keyword evidence="2 4" id="KW-0597">Phosphoprotein</keyword>
<dbReference type="CDD" id="cd00156">
    <property type="entry name" value="REC"/>
    <property type="match status" value="1"/>
</dbReference>
<evidence type="ECO:0000313" key="6">
    <source>
        <dbReference type="EMBL" id="EGC02733.1"/>
    </source>
</evidence>
<evidence type="ECO:0000259" key="5">
    <source>
        <dbReference type="PROSITE" id="PS50110"/>
    </source>
</evidence>
<evidence type="ECO:0000256" key="4">
    <source>
        <dbReference type="PROSITE-ProRule" id="PRU00169"/>
    </source>
</evidence>
<dbReference type="EMBL" id="ADKM02000089">
    <property type="protein sequence ID" value="EGC02733.1"/>
    <property type="molecule type" value="Genomic_DNA"/>
</dbReference>
<sequence length="146" mass="15683">MVYLQAFAAVCYWCRHIQDDSWRELLLSKVLIIDDDAMAVRMAGFILKKKGHTAVGAENGSDGRAKLLSEKPALTLLDIEMPDENGLDVLKAIRADALTADAKVCLMTGTVDDKVLSAAAELGALGCLEKPVQAQALEDVLKKAGI</sequence>
<accession>E9SDB0</accession>
<protein>
    <recommendedName>
        <fullName evidence="1">Stage 0 sporulation protein A homolog</fullName>
    </recommendedName>
</protein>
<dbReference type="GO" id="GO:0000160">
    <property type="term" value="P:phosphorelay signal transduction system"/>
    <property type="evidence" value="ECO:0007669"/>
    <property type="project" value="InterPro"/>
</dbReference>
<evidence type="ECO:0000313" key="7">
    <source>
        <dbReference type="Proteomes" id="UP000004259"/>
    </source>
</evidence>
<dbReference type="InterPro" id="IPR011006">
    <property type="entry name" value="CheY-like_superfamily"/>
</dbReference>
<dbReference type="AlphaFoldDB" id="E9SDB0"/>
<dbReference type="Gene3D" id="3.40.50.2300">
    <property type="match status" value="1"/>
</dbReference>
<evidence type="ECO:0000256" key="2">
    <source>
        <dbReference type="ARBA" id="ARBA00022553"/>
    </source>
</evidence>
<organism evidence="6 7">
    <name type="scientific">Ruminococcus albus 8</name>
    <dbReference type="NCBI Taxonomy" id="246199"/>
    <lineage>
        <taxon>Bacteria</taxon>
        <taxon>Bacillati</taxon>
        <taxon>Bacillota</taxon>
        <taxon>Clostridia</taxon>
        <taxon>Eubacteriales</taxon>
        <taxon>Oscillospiraceae</taxon>
        <taxon>Ruminococcus</taxon>
    </lineage>
</organism>
<dbReference type="PANTHER" id="PTHR44591">
    <property type="entry name" value="STRESS RESPONSE REGULATOR PROTEIN 1"/>
    <property type="match status" value="1"/>
</dbReference>
<reference evidence="6 7" key="1">
    <citation type="submission" date="2011-02" db="EMBL/GenBank/DDBJ databases">
        <authorList>
            <person name="Nelson K.E."/>
            <person name="Sutton G."/>
            <person name="Torralba M."/>
            <person name="Durkin S."/>
            <person name="Harkins D."/>
            <person name="Montgomery R."/>
            <person name="Ziemer C."/>
            <person name="Klaassens E."/>
            <person name="Ocuiv P."/>
            <person name="Morrison M."/>
        </authorList>
    </citation>
    <scope>NUCLEOTIDE SEQUENCE [LARGE SCALE GENOMIC DNA]</scope>
    <source>
        <strain evidence="6 7">8</strain>
    </source>
</reference>
<gene>
    <name evidence="6" type="ORF">CUS_5063</name>
</gene>
<name>E9SDB0_RUMAL</name>
<dbReference type="PROSITE" id="PS50110">
    <property type="entry name" value="RESPONSE_REGULATORY"/>
    <property type="match status" value="1"/>
</dbReference>
<dbReference type="eggNOG" id="COG0745">
    <property type="taxonomic scope" value="Bacteria"/>
</dbReference>
<feature type="modified residue" description="4-aspartylphosphate" evidence="4">
    <location>
        <position position="78"/>
    </location>
</feature>
<dbReference type="PANTHER" id="PTHR44591:SF3">
    <property type="entry name" value="RESPONSE REGULATORY DOMAIN-CONTAINING PROTEIN"/>
    <property type="match status" value="1"/>
</dbReference>
<dbReference type="InterPro" id="IPR001789">
    <property type="entry name" value="Sig_transdc_resp-reg_receiver"/>
</dbReference>
<dbReference type="SMART" id="SM00448">
    <property type="entry name" value="REC"/>
    <property type="match status" value="1"/>
</dbReference>
<feature type="domain" description="Response regulatory" evidence="5">
    <location>
        <begin position="29"/>
        <end position="145"/>
    </location>
</feature>
<comment type="function">
    <text evidence="3">May play the central regulatory role in sporulation. It may be an element of the effector pathway responsible for the activation of sporulation genes in response to nutritional stress. Spo0A may act in concert with spo0H (a sigma factor) to control the expression of some genes that are critical to the sporulation process.</text>
</comment>
<dbReference type="STRING" id="246199.CUS_5063"/>
<evidence type="ECO:0000256" key="3">
    <source>
        <dbReference type="ARBA" id="ARBA00024867"/>
    </source>
</evidence>
<dbReference type="SUPFAM" id="SSF52172">
    <property type="entry name" value="CheY-like"/>
    <property type="match status" value="1"/>
</dbReference>
<comment type="caution">
    <text evidence="6">The sequence shown here is derived from an EMBL/GenBank/DDBJ whole genome shotgun (WGS) entry which is preliminary data.</text>
</comment>
<dbReference type="InterPro" id="IPR050595">
    <property type="entry name" value="Bact_response_regulator"/>
</dbReference>
<keyword evidence="7" id="KW-1185">Reference proteome</keyword>
<dbReference type="Pfam" id="PF00072">
    <property type="entry name" value="Response_reg"/>
    <property type="match status" value="1"/>
</dbReference>